<protein>
    <submittedName>
        <fullName evidence="1">Uncharacterized protein</fullName>
    </submittedName>
</protein>
<gene>
    <name evidence="1" type="ORF">ACHAW5_000076</name>
</gene>
<dbReference type="AlphaFoldDB" id="A0ABD3P5A1"/>
<accession>A0ABD3P5A1</accession>
<evidence type="ECO:0000313" key="2">
    <source>
        <dbReference type="Proteomes" id="UP001530315"/>
    </source>
</evidence>
<reference evidence="1 2" key="1">
    <citation type="submission" date="2024-10" db="EMBL/GenBank/DDBJ databases">
        <title>Updated reference genomes for cyclostephanoid diatoms.</title>
        <authorList>
            <person name="Roberts W.R."/>
            <person name="Alverson A.J."/>
        </authorList>
    </citation>
    <scope>NUCLEOTIDE SEQUENCE [LARGE SCALE GENOMIC DNA]</scope>
    <source>
        <strain evidence="1 2">AJA276-08</strain>
    </source>
</reference>
<proteinExistence type="predicted"/>
<dbReference type="EMBL" id="JALLAZ020001055">
    <property type="protein sequence ID" value="KAL3781650.1"/>
    <property type="molecule type" value="Genomic_DNA"/>
</dbReference>
<dbReference type="Proteomes" id="UP001530315">
    <property type="component" value="Unassembled WGS sequence"/>
</dbReference>
<comment type="caution">
    <text evidence="1">The sequence shown here is derived from an EMBL/GenBank/DDBJ whole genome shotgun (WGS) entry which is preliminary data.</text>
</comment>
<sequence length="315" mass="35519">MQQMNKKHVTRVGLDYFPPTIKIEYTKGKRREQYHCNISMNKYFNRFTSGHPHMSPVEQSMEVKAIVNALVDKHEELQQVPSKTFERMVEKLYFEHTQNNTIADKSVGDEDRDEQTTVRFSGDATRDGTLNYTLDEALDRTLDGTLDAAMDGTSTGYRYDTQADESCTTMSQTQYSVLSVSSPIYIHDKDTRRSNIRLEEEANALLEAIRLSKRKKQVVAEKNLGNKWSFLKKRVPTNSKLVIEYPTLSSSTSLLQPPTATAATKNISIQETKPLTYSAQGQSESAGQARGLYLVGGGEGRKEAHGHCEYEGKTI</sequence>
<evidence type="ECO:0000313" key="1">
    <source>
        <dbReference type="EMBL" id="KAL3781650.1"/>
    </source>
</evidence>
<organism evidence="1 2">
    <name type="scientific">Stephanodiscus triporus</name>
    <dbReference type="NCBI Taxonomy" id="2934178"/>
    <lineage>
        <taxon>Eukaryota</taxon>
        <taxon>Sar</taxon>
        <taxon>Stramenopiles</taxon>
        <taxon>Ochrophyta</taxon>
        <taxon>Bacillariophyta</taxon>
        <taxon>Coscinodiscophyceae</taxon>
        <taxon>Thalassiosirophycidae</taxon>
        <taxon>Stephanodiscales</taxon>
        <taxon>Stephanodiscaceae</taxon>
        <taxon>Stephanodiscus</taxon>
    </lineage>
</organism>
<name>A0ABD3P5A1_9STRA</name>
<keyword evidence="2" id="KW-1185">Reference proteome</keyword>